<feature type="transmembrane region" description="Helical" evidence="1">
    <location>
        <begin position="67"/>
        <end position="89"/>
    </location>
</feature>
<feature type="transmembrane region" description="Helical" evidence="1">
    <location>
        <begin position="95"/>
        <end position="114"/>
    </location>
</feature>
<evidence type="ECO:0008006" key="4">
    <source>
        <dbReference type="Google" id="ProtNLM"/>
    </source>
</evidence>
<feature type="transmembrane region" description="Helical" evidence="1">
    <location>
        <begin position="29"/>
        <end position="55"/>
    </location>
</feature>
<dbReference type="RefSeq" id="WP_153861584.1">
    <property type="nucleotide sequence ID" value="NZ_WJQR01000003.1"/>
</dbReference>
<dbReference type="AlphaFoldDB" id="A0A844BLX1"/>
<dbReference type="Pfam" id="PF05857">
    <property type="entry name" value="TraX"/>
    <property type="match status" value="1"/>
</dbReference>
<name>A0A844BLX1_9LACT</name>
<feature type="transmembrane region" description="Helical" evidence="1">
    <location>
        <begin position="159"/>
        <end position="184"/>
    </location>
</feature>
<proteinExistence type="predicted"/>
<dbReference type="InterPro" id="IPR008875">
    <property type="entry name" value="TraX"/>
</dbReference>
<accession>A0A844BLX1</accession>
<evidence type="ECO:0000313" key="3">
    <source>
        <dbReference type="Proteomes" id="UP000469870"/>
    </source>
</evidence>
<keyword evidence="1" id="KW-0812">Transmembrane</keyword>
<feature type="transmembrane region" description="Helical" evidence="1">
    <location>
        <begin position="126"/>
        <end position="147"/>
    </location>
</feature>
<sequence>MFNHKVGLTAFHLKILGITLMVFDHVHQMFYFAGIPMWFTMLGRIVAPIFIFLSAEGFHYTRNRKRYMITLLVGFWLCQILFQGLTYLFPNEHVTLMNSIFGTLFLGTLLMWIYDNFKERKIVKGILGTVAFVTLSALPLMLINLAMTGATPNPWLLRLILFIPSPFTVEGGIIFILMALFLYIARGKRWLQVLIIASVAVISYLINPTGIQWLMIFSALPVMLYNGSEGRKEKWFFYIFYPAHIIILYVLSTTLFM</sequence>
<comment type="caution">
    <text evidence="2">The sequence shown here is derived from an EMBL/GenBank/DDBJ whole genome shotgun (WGS) entry which is preliminary data.</text>
</comment>
<feature type="transmembrane region" description="Helical" evidence="1">
    <location>
        <begin position="191"/>
        <end position="215"/>
    </location>
</feature>
<dbReference type="EMBL" id="WJQR01000003">
    <property type="protein sequence ID" value="MRI81158.1"/>
    <property type="molecule type" value="Genomic_DNA"/>
</dbReference>
<evidence type="ECO:0000256" key="1">
    <source>
        <dbReference type="SAM" id="Phobius"/>
    </source>
</evidence>
<evidence type="ECO:0000313" key="2">
    <source>
        <dbReference type="EMBL" id="MRI81158.1"/>
    </source>
</evidence>
<feature type="transmembrane region" description="Helical" evidence="1">
    <location>
        <begin position="235"/>
        <end position="256"/>
    </location>
</feature>
<dbReference type="Proteomes" id="UP000469870">
    <property type="component" value="Unassembled WGS sequence"/>
</dbReference>
<keyword evidence="1" id="KW-0472">Membrane</keyword>
<keyword evidence="1" id="KW-1133">Transmembrane helix</keyword>
<protein>
    <recommendedName>
        <fullName evidence="4">TraX protein</fullName>
    </recommendedName>
</protein>
<gene>
    <name evidence="2" type="ORF">GIY11_03920</name>
</gene>
<organism evidence="2 3">
    <name type="scientific">Fundicoccus ignavus</name>
    <dbReference type="NCBI Taxonomy" id="2664442"/>
    <lineage>
        <taxon>Bacteria</taxon>
        <taxon>Bacillati</taxon>
        <taxon>Bacillota</taxon>
        <taxon>Bacilli</taxon>
        <taxon>Lactobacillales</taxon>
        <taxon>Aerococcaceae</taxon>
        <taxon>Fundicoccus</taxon>
    </lineage>
</organism>
<reference evidence="2 3" key="1">
    <citation type="submission" date="2019-11" db="EMBL/GenBank/DDBJ databases">
        <title>Characterisation of Fundicoccus ignavus gen. nov. sp. nov., a novel genus of the family Aerococcaceae isolated from bulk tank milk.</title>
        <authorList>
            <person name="Siebert A."/>
            <person name="Huptas C."/>
            <person name="Wenning M."/>
            <person name="Scherer S."/>
            <person name="Doll E.V."/>
        </authorList>
    </citation>
    <scope>NUCLEOTIDE SEQUENCE [LARGE SCALE GENOMIC DNA]</scope>
    <source>
        <strain evidence="2 3">DSM 109653</strain>
    </source>
</reference>